<dbReference type="OrthoDB" id="271491at2157"/>
<keyword evidence="2" id="KW-0812">Transmembrane</keyword>
<evidence type="ECO:0008006" key="5">
    <source>
        <dbReference type="Google" id="ProtNLM"/>
    </source>
</evidence>
<dbReference type="Gene3D" id="1.10.390.10">
    <property type="entry name" value="Neutral Protease Domain 2"/>
    <property type="match status" value="1"/>
</dbReference>
<dbReference type="KEGG" id="nas:GCU68_06670"/>
<evidence type="ECO:0000313" key="4">
    <source>
        <dbReference type="Proteomes" id="UP000326170"/>
    </source>
</evidence>
<feature type="compositionally biased region" description="Polar residues" evidence="1">
    <location>
        <begin position="131"/>
        <end position="148"/>
    </location>
</feature>
<sequence>MTTRVAVCLVVVVLLGAIPAGVAGAGGSQTAPETDTTGVDAAVTPSVSSGSTTSLAGANDVLHRTMTLRQLPDQPGTFETTITFDVPKPLTGLEIGLESKATIRATEGFEATEEGTYRWDETTETPTIRFTMPANRTGTTGGHTSQPESDTRESGPTIATATAAPAEGEGYTFLETGEWGVVQVPNVSLSYRTATSAPIGVEETVTVDGPGAAGTELAVFGEVTEHERTVDGERLRLVVLEAADLRERPADILDSLEAASGRLDVGSSASEAVMVAVPSDVDWGSRGMQYGPSDAWVVADAPLAEATNVWLHEYVHVRQRFANPDVGTASDGQWLVEAQAEYYAALLAYEQELITYREFRRSLERGTESPAADAVLAEPSTWGDSNANYLKGALVYGELDRQLRLATDGDRSLDDVFRTLNARDERVSETEFLEALEAAGGATVRERAERYTRTAETPDAWNRFEHRAAFDQPRTPITSGLGTDQIRVGDQPWERWDRTDIGSLEADDQRGDRATDRGVVAVPAGERVTIPVVIENGGDRTGTADATLRVDGKIVDHTQRRLEGGERASETLAWMPTEPGIHDVRIGSDRLTVVVRSAPSLTVTELQFSPDSVDPGESVTATATVTTGDEYPAAGTLEFRTPGETVTGPPIALAPGEAGTVEVTLQFDGDGRYEVVAGEQSTTITVGGTLERLDTVPGFGGVAAVVALGLALVVALFGRRR</sequence>
<name>A0A5P9P2H6_9EURY</name>
<reference evidence="3 4" key="1">
    <citation type="journal article" date="2007" name="Int. J. Syst. Evol. Microbiol.">
        <title>Natronorubrum sulfidifaciens sp. nov., an extremely haloalkaliphilic archaeon isolated from Aiding salt lake in Xin-Jiang, China.</title>
        <authorList>
            <person name="Cui H.L."/>
            <person name="Tohty D."/>
            <person name="Liu H.C."/>
            <person name="Liu S.J."/>
            <person name="Oren A."/>
            <person name="Zhou P.J."/>
        </authorList>
    </citation>
    <scope>NUCLEOTIDE SEQUENCE [LARGE SCALE GENOMIC DNA]</scope>
    <source>
        <strain evidence="3 4">7-3</strain>
    </source>
</reference>
<dbReference type="Proteomes" id="UP000326170">
    <property type="component" value="Chromosome"/>
</dbReference>
<dbReference type="InterPro" id="IPR027268">
    <property type="entry name" value="Peptidase_M4/M1_CTD_sf"/>
</dbReference>
<dbReference type="EMBL" id="CP045488">
    <property type="protein sequence ID" value="QFU82236.1"/>
    <property type="molecule type" value="Genomic_DNA"/>
</dbReference>
<dbReference type="Gene3D" id="2.60.40.10">
    <property type="entry name" value="Immunoglobulins"/>
    <property type="match status" value="2"/>
</dbReference>
<evidence type="ECO:0000256" key="1">
    <source>
        <dbReference type="SAM" id="MobiDB-lite"/>
    </source>
</evidence>
<accession>A0A5P9P2H6</accession>
<dbReference type="AlphaFoldDB" id="A0A5P9P2H6"/>
<protein>
    <recommendedName>
        <fullName evidence="5">CARDB domain-containing protein</fullName>
    </recommendedName>
</protein>
<dbReference type="RefSeq" id="WP_152940074.1">
    <property type="nucleotide sequence ID" value="NZ_CP045488.1"/>
</dbReference>
<keyword evidence="2" id="KW-1133">Transmembrane helix</keyword>
<dbReference type="InterPro" id="IPR013783">
    <property type="entry name" value="Ig-like_fold"/>
</dbReference>
<gene>
    <name evidence="3" type="ORF">GCU68_06670</name>
</gene>
<feature type="transmembrane region" description="Helical" evidence="2">
    <location>
        <begin position="698"/>
        <end position="718"/>
    </location>
</feature>
<evidence type="ECO:0000313" key="3">
    <source>
        <dbReference type="EMBL" id="QFU82236.1"/>
    </source>
</evidence>
<keyword evidence="2" id="KW-0472">Membrane</keyword>
<dbReference type="GeneID" id="42300716"/>
<evidence type="ECO:0000256" key="2">
    <source>
        <dbReference type="SAM" id="Phobius"/>
    </source>
</evidence>
<organism evidence="3 4">
    <name type="scientific">Natronorubrum aibiense</name>
    <dbReference type="NCBI Taxonomy" id="348826"/>
    <lineage>
        <taxon>Archaea</taxon>
        <taxon>Methanobacteriati</taxon>
        <taxon>Methanobacteriota</taxon>
        <taxon>Stenosarchaea group</taxon>
        <taxon>Halobacteria</taxon>
        <taxon>Halobacteriales</taxon>
        <taxon>Natrialbaceae</taxon>
        <taxon>Natronorubrum</taxon>
    </lineage>
</organism>
<feature type="region of interest" description="Disordered" evidence="1">
    <location>
        <begin position="131"/>
        <end position="157"/>
    </location>
</feature>
<proteinExistence type="predicted"/>
<keyword evidence="4" id="KW-1185">Reference proteome</keyword>